<accession>A0ABW8Q7S9</accession>
<keyword evidence="5" id="KW-1185">Reference proteome</keyword>
<feature type="domain" description="PilX/PilW C-terminal" evidence="2">
    <location>
        <begin position="86"/>
        <end position="184"/>
    </location>
</feature>
<proteinExistence type="predicted"/>
<feature type="domain" description="Type 4 fimbrial biogenesis protein PilX N-terminal" evidence="3">
    <location>
        <begin position="15"/>
        <end position="65"/>
    </location>
</feature>
<dbReference type="Pfam" id="PF14341">
    <property type="entry name" value="PilX_N"/>
    <property type="match status" value="1"/>
</dbReference>
<dbReference type="InterPro" id="IPR025746">
    <property type="entry name" value="PilX_N_dom"/>
</dbReference>
<feature type="transmembrane region" description="Helical" evidence="1">
    <location>
        <begin position="16"/>
        <end position="37"/>
    </location>
</feature>
<dbReference type="InterPro" id="IPR025205">
    <property type="entry name" value="PilX/PilW_C"/>
</dbReference>
<protein>
    <submittedName>
        <fullName evidence="4">Pilus assembly protein</fullName>
    </submittedName>
</protein>
<sequence>MRRPHSLIQSKSNQQGFALFIVLMMMVAIALLVVAAMQSYNTEQRISTNDADRKLAFSLAESALREGENAILNLPDSPKFNDECDNGLCRAANTAERPTGSPQITGTSNIEAWLRKCGDKLCIDTKGKEYPKDAKVSLPNGVSKKPRYIIEYVSNSSTGANIYRVTAKAWGKNDNTTVMVQSYVSNE</sequence>
<evidence type="ECO:0000259" key="3">
    <source>
        <dbReference type="Pfam" id="PF14341"/>
    </source>
</evidence>
<dbReference type="EMBL" id="JBJGEB010000011">
    <property type="protein sequence ID" value="MFK7642836.1"/>
    <property type="molecule type" value="Genomic_DNA"/>
</dbReference>
<dbReference type="Pfam" id="PF13681">
    <property type="entry name" value="PilX"/>
    <property type="match status" value="1"/>
</dbReference>
<reference evidence="4 5" key="1">
    <citation type="submission" date="2024-11" db="EMBL/GenBank/DDBJ databases">
        <authorList>
            <person name="Mikucki A.G."/>
            <person name="Kahler C.M."/>
        </authorList>
    </citation>
    <scope>NUCLEOTIDE SEQUENCE [LARGE SCALE GENOMIC DNA]</scope>
    <source>
        <strain evidence="4 5">EXNM717</strain>
    </source>
</reference>
<evidence type="ECO:0000313" key="5">
    <source>
        <dbReference type="Proteomes" id="UP001621964"/>
    </source>
</evidence>
<name>A0ABW8Q7S9_9NEIS</name>
<organism evidence="4 5">
    <name type="scientific">Neisseria oralis</name>
    <dbReference type="NCBI Taxonomy" id="1107316"/>
    <lineage>
        <taxon>Bacteria</taxon>
        <taxon>Pseudomonadati</taxon>
        <taxon>Pseudomonadota</taxon>
        <taxon>Betaproteobacteria</taxon>
        <taxon>Neisseriales</taxon>
        <taxon>Neisseriaceae</taxon>
        <taxon>Neisseria</taxon>
    </lineage>
</organism>
<keyword evidence="1" id="KW-1133">Transmembrane helix</keyword>
<keyword evidence="1" id="KW-0472">Membrane</keyword>
<comment type="caution">
    <text evidence="4">The sequence shown here is derived from an EMBL/GenBank/DDBJ whole genome shotgun (WGS) entry which is preliminary data.</text>
</comment>
<evidence type="ECO:0000256" key="1">
    <source>
        <dbReference type="SAM" id="Phobius"/>
    </source>
</evidence>
<keyword evidence="1" id="KW-0812">Transmembrane</keyword>
<gene>
    <name evidence="4" type="ORF">ACI43T_10120</name>
</gene>
<evidence type="ECO:0000313" key="4">
    <source>
        <dbReference type="EMBL" id="MFK7642836.1"/>
    </source>
</evidence>
<dbReference type="Proteomes" id="UP001621964">
    <property type="component" value="Unassembled WGS sequence"/>
</dbReference>
<dbReference type="RefSeq" id="WP_314106955.1">
    <property type="nucleotide sequence ID" value="NZ_JBJGEB010000011.1"/>
</dbReference>
<evidence type="ECO:0000259" key="2">
    <source>
        <dbReference type="Pfam" id="PF13681"/>
    </source>
</evidence>